<dbReference type="EMBL" id="QQBH01000021">
    <property type="protein sequence ID" value="RDD85962.1"/>
    <property type="molecule type" value="Genomic_DNA"/>
</dbReference>
<dbReference type="GO" id="GO:0016746">
    <property type="term" value="F:acyltransferase activity"/>
    <property type="evidence" value="ECO:0007669"/>
    <property type="project" value="InterPro"/>
</dbReference>
<name>A0A369UYW2_9ACTN</name>
<dbReference type="InterPro" id="IPR055370">
    <property type="entry name" value="Lsr2_DNA-bd"/>
</dbReference>
<dbReference type="Gene3D" id="4.10.320.10">
    <property type="entry name" value="E3-binding domain"/>
    <property type="match status" value="1"/>
</dbReference>
<feature type="region of interest" description="Disordered" evidence="2">
    <location>
        <begin position="62"/>
        <end position="81"/>
    </location>
</feature>
<dbReference type="AlphaFoldDB" id="A0A369UYW2"/>
<dbReference type="Proteomes" id="UP000253742">
    <property type="component" value="Unassembled WGS sequence"/>
</dbReference>
<dbReference type="OrthoDB" id="4233839at2"/>
<feature type="domain" description="Lsr2 DNA-binding" evidence="3">
    <location>
        <begin position="141"/>
        <end position="173"/>
    </location>
</feature>
<keyword evidence="1" id="KW-0238">DNA-binding</keyword>
<dbReference type="Gene3D" id="3.30.60.230">
    <property type="entry name" value="Lsr2, dimerization domain"/>
    <property type="match status" value="1"/>
</dbReference>
<evidence type="ECO:0000259" key="3">
    <source>
        <dbReference type="Pfam" id="PF23359"/>
    </source>
</evidence>
<dbReference type="InterPro" id="IPR042261">
    <property type="entry name" value="Lsr2-like_dimerization"/>
</dbReference>
<dbReference type="Pfam" id="PF23359">
    <property type="entry name" value="Lsr2_DNA-bd"/>
    <property type="match status" value="1"/>
</dbReference>
<evidence type="ECO:0000256" key="2">
    <source>
        <dbReference type="SAM" id="MobiDB-lite"/>
    </source>
</evidence>
<evidence type="ECO:0000313" key="4">
    <source>
        <dbReference type="EMBL" id="RDD85962.1"/>
    </source>
</evidence>
<dbReference type="RefSeq" id="WP_114531395.1">
    <property type="nucleotide sequence ID" value="NZ_QQBH01000021.1"/>
</dbReference>
<proteinExistence type="predicted"/>
<protein>
    <submittedName>
        <fullName evidence="4">Lsr2 family protein</fullName>
    </submittedName>
</protein>
<dbReference type="InterPro" id="IPR036625">
    <property type="entry name" value="E3-bd_dom_sf"/>
</dbReference>
<accession>A0A369UYW2</accession>
<organism evidence="4 5">
    <name type="scientific">Streptomyces parvulus</name>
    <dbReference type="NCBI Taxonomy" id="146923"/>
    <lineage>
        <taxon>Bacteria</taxon>
        <taxon>Bacillati</taxon>
        <taxon>Actinomycetota</taxon>
        <taxon>Actinomycetes</taxon>
        <taxon>Kitasatosporales</taxon>
        <taxon>Streptomycetaceae</taxon>
        <taxon>Streptomyces</taxon>
    </lineage>
</organism>
<sequence>MATKAEPVGSDQAGKPGVQEVITNIPNVGEVKAYFQVSTVDDFDGKTTEDVQTLRLTVPQEKEQEVVATDENGEVLKNEDGSDKLTTEKVWAYPALEIDLGKASREKLLKALEPFVSKARESKTQPVATQTTFTVSKSTSPHDLNAIRSWAKNAGHEVADKGRIAAKVIEAYYTSTGKPNPEKG</sequence>
<comment type="caution">
    <text evidence="4">The sequence shown here is derived from an EMBL/GenBank/DDBJ whole genome shotgun (WGS) entry which is preliminary data.</text>
</comment>
<reference evidence="4 5" key="1">
    <citation type="submission" date="2018-07" db="EMBL/GenBank/DDBJ databases">
        <title>Genome guided investigation of antibiotics producing actinomycetales strain isolated from a Macau mangrove ecosystem.</title>
        <authorList>
            <person name="Hu D."/>
        </authorList>
    </citation>
    <scope>NUCLEOTIDE SEQUENCE [LARGE SCALE GENOMIC DNA]</scope>
    <source>
        <strain evidence="4 5">2297</strain>
    </source>
</reference>
<evidence type="ECO:0000313" key="5">
    <source>
        <dbReference type="Proteomes" id="UP000253742"/>
    </source>
</evidence>
<gene>
    <name evidence="4" type="ORF">DVZ84_26885</name>
</gene>
<evidence type="ECO:0000256" key="1">
    <source>
        <dbReference type="ARBA" id="ARBA00023125"/>
    </source>
</evidence>
<dbReference type="GO" id="GO:0003677">
    <property type="term" value="F:DNA binding"/>
    <property type="evidence" value="ECO:0007669"/>
    <property type="project" value="UniProtKB-KW"/>
</dbReference>